<evidence type="ECO:0000256" key="2">
    <source>
        <dbReference type="ARBA" id="ARBA00023002"/>
    </source>
</evidence>
<dbReference type="EMBL" id="VIWY01000006">
    <property type="protein sequence ID" value="TWG11474.1"/>
    <property type="molecule type" value="Genomic_DNA"/>
</dbReference>
<evidence type="ECO:0000256" key="1">
    <source>
        <dbReference type="ARBA" id="ARBA00006484"/>
    </source>
</evidence>
<dbReference type="AlphaFoldDB" id="A0A561VIR1"/>
<dbReference type="InterPro" id="IPR057326">
    <property type="entry name" value="KR_dom"/>
</dbReference>
<dbReference type="PANTHER" id="PTHR44196:SF1">
    <property type="entry name" value="DEHYDROGENASE_REDUCTASE SDR FAMILY MEMBER 7B"/>
    <property type="match status" value="1"/>
</dbReference>
<dbReference type="GO" id="GO:0016020">
    <property type="term" value="C:membrane"/>
    <property type="evidence" value="ECO:0007669"/>
    <property type="project" value="TreeGrafter"/>
</dbReference>
<evidence type="ECO:0000313" key="4">
    <source>
        <dbReference type="EMBL" id="TWG11474.1"/>
    </source>
</evidence>
<sequence>MTGAGRWVLVSGASRGIGRATAVALAADGYRPVLWARSGADLAAVRAEVRERGGEARSAIVDVGDPDAVARAARESLAGLTELAGVVLNAGQGRWAPLAEIEPQDWDGTLRTNLSGSFHVLRAALPLLTAAPGALVVGLLSDSAVHPFPERAAYAASKSGLRALLEVARRELRERGVRVSLVVPSRVDTFFEGAYTDAAPGTRKGALTAADIAALVTGIFRLPPEIEVRETHVAAMTSTFGPFQERASS</sequence>
<evidence type="ECO:0000259" key="3">
    <source>
        <dbReference type="SMART" id="SM00822"/>
    </source>
</evidence>
<dbReference type="GO" id="GO:0008667">
    <property type="term" value="F:2,3-dihydro-2,3-dihydroxybenzoate dehydrogenase activity"/>
    <property type="evidence" value="ECO:0007669"/>
    <property type="project" value="InterPro"/>
</dbReference>
<dbReference type="InterPro" id="IPR036291">
    <property type="entry name" value="NAD(P)-bd_dom_sf"/>
</dbReference>
<dbReference type="Pfam" id="PF00106">
    <property type="entry name" value="adh_short"/>
    <property type="match status" value="1"/>
</dbReference>
<dbReference type="SUPFAM" id="SSF51735">
    <property type="entry name" value="NAD(P)-binding Rossmann-fold domains"/>
    <property type="match status" value="1"/>
</dbReference>
<evidence type="ECO:0000313" key="5">
    <source>
        <dbReference type="Proteomes" id="UP000320239"/>
    </source>
</evidence>
<reference evidence="4 5" key="1">
    <citation type="submission" date="2019-06" db="EMBL/GenBank/DDBJ databases">
        <title>Sequencing the genomes of 1000 actinobacteria strains.</title>
        <authorList>
            <person name="Klenk H.-P."/>
        </authorList>
    </citation>
    <scope>NUCLEOTIDE SEQUENCE [LARGE SCALE GENOMIC DNA]</scope>
    <source>
        <strain evidence="4 5">DSM 43866</strain>
    </source>
</reference>
<keyword evidence="2" id="KW-0560">Oxidoreductase</keyword>
<keyword evidence="5" id="KW-1185">Reference proteome</keyword>
<gene>
    <name evidence="4" type="ORF">FHX34_106204</name>
</gene>
<accession>A0A561VIR1</accession>
<dbReference type="PROSITE" id="PS00061">
    <property type="entry name" value="ADH_SHORT"/>
    <property type="match status" value="1"/>
</dbReference>
<dbReference type="SMART" id="SM00822">
    <property type="entry name" value="PKS_KR"/>
    <property type="match status" value="1"/>
</dbReference>
<organism evidence="4 5">
    <name type="scientific">Actinoplanes teichomyceticus</name>
    <dbReference type="NCBI Taxonomy" id="1867"/>
    <lineage>
        <taxon>Bacteria</taxon>
        <taxon>Bacillati</taxon>
        <taxon>Actinomycetota</taxon>
        <taxon>Actinomycetes</taxon>
        <taxon>Micromonosporales</taxon>
        <taxon>Micromonosporaceae</taxon>
        <taxon>Actinoplanes</taxon>
    </lineage>
</organism>
<dbReference type="Gene3D" id="3.40.50.720">
    <property type="entry name" value="NAD(P)-binding Rossmann-like Domain"/>
    <property type="match status" value="1"/>
</dbReference>
<dbReference type="InterPro" id="IPR003560">
    <property type="entry name" value="DHB_DH"/>
</dbReference>
<dbReference type="GO" id="GO:0019290">
    <property type="term" value="P:siderophore biosynthetic process"/>
    <property type="evidence" value="ECO:0007669"/>
    <property type="project" value="InterPro"/>
</dbReference>
<feature type="domain" description="Ketoreductase" evidence="3">
    <location>
        <begin position="6"/>
        <end position="190"/>
    </location>
</feature>
<comment type="caution">
    <text evidence="4">The sequence shown here is derived from an EMBL/GenBank/DDBJ whole genome shotgun (WGS) entry which is preliminary data.</text>
</comment>
<dbReference type="InterPro" id="IPR020904">
    <property type="entry name" value="Sc_DH/Rdtase_CS"/>
</dbReference>
<dbReference type="PRINTS" id="PR01397">
    <property type="entry name" value="DHBDHDRGNASE"/>
</dbReference>
<protein>
    <submittedName>
        <fullName evidence="4">NADP-dependent 3-hydroxy acid dehydrogenase YdfG</fullName>
    </submittedName>
</protein>
<dbReference type="CDD" id="cd05233">
    <property type="entry name" value="SDR_c"/>
    <property type="match status" value="1"/>
</dbReference>
<dbReference type="OrthoDB" id="158573at2"/>
<comment type="similarity">
    <text evidence="1">Belongs to the short-chain dehydrogenases/reductases (SDR) family.</text>
</comment>
<name>A0A561VIR1_ACTTI</name>
<dbReference type="Proteomes" id="UP000320239">
    <property type="component" value="Unassembled WGS sequence"/>
</dbReference>
<dbReference type="RefSeq" id="WP_122978152.1">
    <property type="nucleotide sequence ID" value="NZ_BOMX01000134.1"/>
</dbReference>
<dbReference type="InterPro" id="IPR002347">
    <property type="entry name" value="SDR_fam"/>
</dbReference>
<dbReference type="PANTHER" id="PTHR44196">
    <property type="entry name" value="DEHYDROGENASE/REDUCTASE SDR FAMILY MEMBER 7B"/>
    <property type="match status" value="1"/>
</dbReference>
<proteinExistence type="inferred from homology"/>